<feature type="domain" description="SAP" evidence="3">
    <location>
        <begin position="173"/>
        <end position="207"/>
    </location>
</feature>
<protein>
    <recommendedName>
        <fullName evidence="3">SAP domain-containing protein</fullName>
    </recommendedName>
</protein>
<dbReference type="PROSITE" id="PS50800">
    <property type="entry name" value="SAP"/>
    <property type="match status" value="1"/>
</dbReference>
<feature type="compositionally biased region" description="Pro residues" evidence="2">
    <location>
        <begin position="240"/>
        <end position="252"/>
    </location>
</feature>
<feature type="region of interest" description="Disordered" evidence="2">
    <location>
        <begin position="225"/>
        <end position="289"/>
    </location>
</feature>
<organism evidence="4 5">
    <name type="scientific">Agrocybe chaxingu</name>
    <dbReference type="NCBI Taxonomy" id="84603"/>
    <lineage>
        <taxon>Eukaryota</taxon>
        <taxon>Fungi</taxon>
        <taxon>Dikarya</taxon>
        <taxon>Basidiomycota</taxon>
        <taxon>Agaricomycotina</taxon>
        <taxon>Agaricomycetes</taxon>
        <taxon>Agaricomycetidae</taxon>
        <taxon>Agaricales</taxon>
        <taxon>Agaricineae</taxon>
        <taxon>Strophariaceae</taxon>
        <taxon>Agrocybe</taxon>
    </lineage>
</organism>
<feature type="compositionally biased region" description="Basic and acidic residues" evidence="2">
    <location>
        <begin position="153"/>
        <end position="165"/>
    </location>
</feature>
<evidence type="ECO:0000259" key="3">
    <source>
        <dbReference type="PROSITE" id="PS50800"/>
    </source>
</evidence>
<dbReference type="OrthoDB" id="3064354at2759"/>
<sequence>MPEQASSSTRSAIQVSHGMSNLSPTPSFTFTPQRRAAEETRRLDKLLHPPPALASREFLTQQNALLRAEAMTLREQRNQAQSHAILIRQEYELMKLQTHGKENKKKRKGVRVNAELVTSREARQRREAERAEREAKEKKKADAKAQRAAQAAEARERRDEIRNDPHFSFSGALTSKKKDQLVDIIVTLGLTKDGTKNALIERINKHFDDHPELKSSPHYSGLFNHRPCCSGPNQAEPEDPPPLATRPAPQPIAGPSRSHHDPPPRRYSPYPTVSIPPASSLHTLQTIHT</sequence>
<accession>A0A9W8JTB9</accession>
<keyword evidence="5" id="KW-1185">Reference proteome</keyword>
<evidence type="ECO:0000313" key="5">
    <source>
        <dbReference type="Proteomes" id="UP001148786"/>
    </source>
</evidence>
<evidence type="ECO:0000256" key="1">
    <source>
        <dbReference type="SAM" id="Coils"/>
    </source>
</evidence>
<feature type="compositionally biased region" description="Polar residues" evidence="2">
    <location>
        <begin position="280"/>
        <end position="289"/>
    </location>
</feature>
<name>A0A9W8JTB9_9AGAR</name>
<comment type="caution">
    <text evidence="4">The sequence shown here is derived from an EMBL/GenBank/DDBJ whole genome shotgun (WGS) entry which is preliminary data.</text>
</comment>
<feature type="compositionally biased region" description="Polar residues" evidence="2">
    <location>
        <begin position="1"/>
        <end position="32"/>
    </location>
</feature>
<reference evidence="4" key="1">
    <citation type="submission" date="2022-07" db="EMBL/GenBank/DDBJ databases">
        <title>Genome Sequence of Agrocybe chaxingu.</title>
        <authorList>
            <person name="Buettner E."/>
        </authorList>
    </citation>
    <scope>NUCLEOTIDE SEQUENCE</scope>
    <source>
        <strain evidence="4">MP-N11</strain>
    </source>
</reference>
<evidence type="ECO:0000256" key="2">
    <source>
        <dbReference type="SAM" id="MobiDB-lite"/>
    </source>
</evidence>
<feature type="compositionally biased region" description="Basic and acidic residues" evidence="2">
    <location>
        <begin position="118"/>
        <end position="145"/>
    </location>
</feature>
<dbReference type="InterPro" id="IPR003034">
    <property type="entry name" value="SAP_dom"/>
</dbReference>
<evidence type="ECO:0000313" key="4">
    <source>
        <dbReference type="EMBL" id="KAJ3500940.1"/>
    </source>
</evidence>
<keyword evidence="1" id="KW-0175">Coiled coil</keyword>
<dbReference type="AlphaFoldDB" id="A0A9W8JTB9"/>
<proteinExistence type="predicted"/>
<dbReference type="EMBL" id="JANKHO010001517">
    <property type="protein sequence ID" value="KAJ3500940.1"/>
    <property type="molecule type" value="Genomic_DNA"/>
</dbReference>
<feature type="region of interest" description="Disordered" evidence="2">
    <location>
        <begin position="1"/>
        <end position="40"/>
    </location>
</feature>
<feature type="coiled-coil region" evidence="1">
    <location>
        <begin position="56"/>
        <end position="83"/>
    </location>
</feature>
<gene>
    <name evidence="4" type="ORF">NLJ89_g9566</name>
</gene>
<dbReference type="Proteomes" id="UP001148786">
    <property type="component" value="Unassembled WGS sequence"/>
</dbReference>
<feature type="region of interest" description="Disordered" evidence="2">
    <location>
        <begin position="98"/>
        <end position="171"/>
    </location>
</feature>